<organism evidence="1 2">
    <name type="scientific">Hyalomma asiaticum</name>
    <name type="common">Tick</name>
    <dbReference type="NCBI Taxonomy" id="266040"/>
    <lineage>
        <taxon>Eukaryota</taxon>
        <taxon>Metazoa</taxon>
        <taxon>Ecdysozoa</taxon>
        <taxon>Arthropoda</taxon>
        <taxon>Chelicerata</taxon>
        <taxon>Arachnida</taxon>
        <taxon>Acari</taxon>
        <taxon>Parasitiformes</taxon>
        <taxon>Ixodida</taxon>
        <taxon>Ixodoidea</taxon>
        <taxon>Ixodidae</taxon>
        <taxon>Hyalomminae</taxon>
        <taxon>Hyalomma</taxon>
    </lineage>
</organism>
<proteinExistence type="predicted"/>
<dbReference type="EMBL" id="CM023482">
    <property type="protein sequence ID" value="KAH6937409.1"/>
    <property type="molecule type" value="Genomic_DNA"/>
</dbReference>
<evidence type="ECO:0000313" key="2">
    <source>
        <dbReference type="Proteomes" id="UP000821845"/>
    </source>
</evidence>
<dbReference type="Proteomes" id="UP000821845">
    <property type="component" value="Chromosome 2"/>
</dbReference>
<keyword evidence="2" id="KW-1185">Reference proteome</keyword>
<sequence length="454" mass="48981">MAGHSSPTLPVPCTSARLQTSKFGKPQRDCFHSLPCIRPEPWNCSRSCFPDAEDGPAASTATIPEEQSRALPSDSDGRNSQDPESRRPRSPRQMAADERRLVRVPVSWPLRSTAEATAKNFFSQSGALSGEPSPWYGTVLGTCRTADSARRPKAPSTVLNTVNLEASLRLVPQATSTPTIIARMAERSRSPSHRSRGEDVGVSRPKMIPRASSQPRKESEKLGDVRWIDRGPVVSPTHAVVLRSPLKIWRKAPPVGDKEEVTKDVSTQPTLRGSPSDSGVLEKTKALQDQERGRSDGAGRRTPASKAWVDAVPLFLLLVVLCLLCLWGLRVLRNNTGKNVAYSALKPPKRPGETGVGDSLTVPPEVDGSEAAVRGQYRKRTQDQEEDLGRGGAIINGPFLERSDSYGGPTDGRTEQDGAVDNSDNARRGVSASDITDVHTAGAHGNATEQAKAE</sequence>
<reference evidence="1" key="1">
    <citation type="submission" date="2020-05" db="EMBL/GenBank/DDBJ databases">
        <title>Large-scale comparative analyses of tick genomes elucidate their genetic diversity and vector capacities.</title>
        <authorList>
            <person name="Jia N."/>
            <person name="Wang J."/>
            <person name="Shi W."/>
            <person name="Du L."/>
            <person name="Sun Y."/>
            <person name="Zhan W."/>
            <person name="Jiang J."/>
            <person name="Wang Q."/>
            <person name="Zhang B."/>
            <person name="Ji P."/>
            <person name="Sakyi L.B."/>
            <person name="Cui X."/>
            <person name="Yuan T."/>
            <person name="Jiang B."/>
            <person name="Yang W."/>
            <person name="Lam T.T.-Y."/>
            <person name="Chang Q."/>
            <person name="Ding S."/>
            <person name="Wang X."/>
            <person name="Zhu J."/>
            <person name="Ruan X."/>
            <person name="Zhao L."/>
            <person name="Wei J."/>
            <person name="Que T."/>
            <person name="Du C."/>
            <person name="Cheng J."/>
            <person name="Dai P."/>
            <person name="Han X."/>
            <person name="Huang E."/>
            <person name="Gao Y."/>
            <person name="Liu J."/>
            <person name="Shao H."/>
            <person name="Ye R."/>
            <person name="Li L."/>
            <person name="Wei W."/>
            <person name="Wang X."/>
            <person name="Wang C."/>
            <person name="Yang T."/>
            <person name="Huo Q."/>
            <person name="Li W."/>
            <person name="Guo W."/>
            <person name="Chen H."/>
            <person name="Zhou L."/>
            <person name="Ni X."/>
            <person name="Tian J."/>
            <person name="Zhou Y."/>
            <person name="Sheng Y."/>
            <person name="Liu T."/>
            <person name="Pan Y."/>
            <person name="Xia L."/>
            <person name="Li J."/>
            <person name="Zhao F."/>
            <person name="Cao W."/>
        </authorList>
    </citation>
    <scope>NUCLEOTIDE SEQUENCE</scope>
    <source>
        <strain evidence="1">Hyas-2018</strain>
    </source>
</reference>
<evidence type="ECO:0000313" key="1">
    <source>
        <dbReference type="EMBL" id="KAH6937409.1"/>
    </source>
</evidence>
<name>A0ACB7SU06_HYAAI</name>
<comment type="caution">
    <text evidence="1">The sequence shown here is derived from an EMBL/GenBank/DDBJ whole genome shotgun (WGS) entry which is preliminary data.</text>
</comment>
<gene>
    <name evidence="1" type="ORF">HPB50_000056</name>
</gene>
<accession>A0ACB7SU06</accession>
<protein>
    <submittedName>
        <fullName evidence="1">Uncharacterized protein</fullName>
    </submittedName>
</protein>